<sequence length="22" mass="2584">MQTGARVEFSSCWLQSKRLSRL</sequence>
<dbReference type="EMBL" id="GBRH01183469">
    <property type="protein sequence ID" value="JAE14427.1"/>
    <property type="molecule type" value="Transcribed_RNA"/>
</dbReference>
<accession>A0A0A9FQ53</accession>
<organism evidence="1">
    <name type="scientific">Arundo donax</name>
    <name type="common">Giant reed</name>
    <name type="synonym">Donax arundinaceus</name>
    <dbReference type="NCBI Taxonomy" id="35708"/>
    <lineage>
        <taxon>Eukaryota</taxon>
        <taxon>Viridiplantae</taxon>
        <taxon>Streptophyta</taxon>
        <taxon>Embryophyta</taxon>
        <taxon>Tracheophyta</taxon>
        <taxon>Spermatophyta</taxon>
        <taxon>Magnoliopsida</taxon>
        <taxon>Liliopsida</taxon>
        <taxon>Poales</taxon>
        <taxon>Poaceae</taxon>
        <taxon>PACMAD clade</taxon>
        <taxon>Arundinoideae</taxon>
        <taxon>Arundineae</taxon>
        <taxon>Arundo</taxon>
    </lineage>
</organism>
<name>A0A0A9FQ53_ARUDO</name>
<reference evidence="1" key="2">
    <citation type="journal article" date="2015" name="Data Brief">
        <title>Shoot transcriptome of the giant reed, Arundo donax.</title>
        <authorList>
            <person name="Barrero R.A."/>
            <person name="Guerrero F.D."/>
            <person name="Moolhuijzen P."/>
            <person name="Goolsby J.A."/>
            <person name="Tidwell J."/>
            <person name="Bellgard S.E."/>
            <person name="Bellgard M.I."/>
        </authorList>
    </citation>
    <scope>NUCLEOTIDE SEQUENCE</scope>
    <source>
        <tissue evidence="1">Shoot tissue taken approximately 20 cm above the soil surface</tissue>
    </source>
</reference>
<protein>
    <submittedName>
        <fullName evidence="1">Uncharacterized protein</fullName>
    </submittedName>
</protein>
<dbReference type="AlphaFoldDB" id="A0A0A9FQ53"/>
<proteinExistence type="predicted"/>
<reference evidence="1" key="1">
    <citation type="submission" date="2014-09" db="EMBL/GenBank/DDBJ databases">
        <authorList>
            <person name="Magalhaes I.L.F."/>
            <person name="Oliveira U."/>
            <person name="Santos F.R."/>
            <person name="Vidigal T.H.D.A."/>
            <person name="Brescovit A.D."/>
            <person name="Santos A.J."/>
        </authorList>
    </citation>
    <scope>NUCLEOTIDE SEQUENCE</scope>
    <source>
        <tissue evidence="1">Shoot tissue taken approximately 20 cm above the soil surface</tissue>
    </source>
</reference>
<evidence type="ECO:0000313" key="1">
    <source>
        <dbReference type="EMBL" id="JAE14427.1"/>
    </source>
</evidence>